<comment type="caution">
    <text evidence="2">The sequence shown here is derived from an EMBL/GenBank/DDBJ whole genome shotgun (WGS) entry which is preliminary data.</text>
</comment>
<keyword evidence="3" id="KW-1185">Reference proteome</keyword>
<feature type="compositionally biased region" description="Basic and acidic residues" evidence="1">
    <location>
        <begin position="344"/>
        <end position="354"/>
    </location>
</feature>
<organism evidence="2 3">
    <name type="scientific">Plesiocystis pacifica SIR-1</name>
    <dbReference type="NCBI Taxonomy" id="391625"/>
    <lineage>
        <taxon>Bacteria</taxon>
        <taxon>Pseudomonadati</taxon>
        <taxon>Myxococcota</taxon>
        <taxon>Polyangia</taxon>
        <taxon>Nannocystales</taxon>
        <taxon>Nannocystaceae</taxon>
        <taxon>Plesiocystis</taxon>
    </lineage>
</organism>
<gene>
    <name evidence="2" type="ORF">PPSIR1_16040</name>
</gene>
<dbReference type="OrthoDB" id="7007802at2"/>
<protein>
    <submittedName>
        <fullName evidence="2">Uncharacterized protein</fullName>
    </submittedName>
</protein>
<dbReference type="STRING" id="391625.PPSIR1_16040"/>
<accession>A6GAT6</accession>
<dbReference type="RefSeq" id="WP_006973828.1">
    <property type="nucleotide sequence ID" value="NZ_ABCS01000053.1"/>
</dbReference>
<dbReference type="Proteomes" id="UP000005801">
    <property type="component" value="Unassembled WGS sequence"/>
</dbReference>
<dbReference type="EMBL" id="ABCS01000053">
    <property type="protein sequence ID" value="EDM77027.1"/>
    <property type="molecule type" value="Genomic_DNA"/>
</dbReference>
<sequence>MSDTQALLDEIKKMQKAQDAAGLLGLENHGDKKVKKAARKAIHVLRSKGVEIPEQGRSWNQASLQDMRQVAGPIAMLDMSASPGVTRMTLSLPNDDQGAALFVTLLDPNQRMLDFAAYFQTDGQQKRTGRDWKRDADGRAVDTEWVRQRILWAREYTFNGGFEVPKSIDDHLPTLGQAPSERPDPAWLDAALAEVEAAPTSELSDALVAANVHGWPLLFDANSLFESLNEAMGDIEDPDSVTAEQRLERISQAAAGNEALREALPGPFANTLDDVAVVFYLDGSLAQAKRIRQLAVDLRASETPETVDGVVHLVQLQITAAAMQQLRQGGLPGMDASPADEEEGHVHGPDCDHD</sequence>
<name>A6GAT6_9BACT</name>
<evidence type="ECO:0000313" key="2">
    <source>
        <dbReference type="EMBL" id="EDM77027.1"/>
    </source>
</evidence>
<dbReference type="AlphaFoldDB" id="A6GAT6"/>
<feature type="region of interest" description="Disordered" evidence="1">
    <location>
        <begin position="329"/>
        <end position="354"/>
    </location>
</feature>
<reference evidence="2 3" key="1">
    <citation type="submission" date="2007-06" db="EMBL/GenBank/DDBJ databases">
        <authorList>
            <person name="Shimkets L."/>
            <person name="Ferriera S."/>
            <person name="Johnson J."/>
            <person name="Kravitz S."/>
            <person name="Beeson K."/>
            <person name="Sutton G."/>
            <person name="Rogers Y.-H."/>
            <person name="Friedman R."/>
            <person name="Frazier M."/>
            <person name="Venter J.C."/>
        </authorList>
    </citation>
    <scope>NUCLEOTIDE SEQUENCE [LARGE SCALE GENOMIC DNA]</scope>
    <source>
        <strain evidence="2 3">SIR-1</strain>
    </source>
</reference>
<evidence type="ECO:0000256" key="1">
    <source>
        <dbReference type="SAM" id="MobiDB-lite"/>
    </source>
</evidence>
<proteinExistence type="predicted"/>
<evidence type="ECO:0000313" key="3">
    <source>
        <dbReference type="Proteomes" id="UP000005801"/>
    </source>
</evidence>